<evidence type="ECO:0000259" key="4">
    <source>
        <dbReference type="Pfam" id="PF00501"/>
    </source>
</evidence>
<keyword evidence="2" id="KW-0436">Ligase</keyword>
<evidence type="ECO:0000256" key="3">
    <source>
        <dbReference type="SAM" id="Phobius"/>
    </source>
</evidence>
<keyword evidence="3" id="KW-0472">Membrane</keyword>
<gene>
    <name evidence="6" type="ORF">AB6A68_02835</name>
</gene>
<evidence type="ECO:0000256" key="1">
    <source>
        <dbReference type="ARBA" id="ARBA00006432"/>
    </source>
</evidence>
<reference evidence="6 7" key="1">
    <citation type="submission" date="2024-07" db="EMBL/GenBank/DDBJ databases">
        <title>Draft Genome Sequence of Ferrimicrobium acidiphilum Strain YE2023, Isolated from a Pulp of Bioleach Reactor.</title>
        <authorList>
            <person name="Elkina Y.A."/>
            <person name="Bulaeva A.G."/>
            <person name="Beletsky A.V."/>
            <person name="Mardanov A.V."/>
        </authorList>
    </citation>
    <scope>NUCLEOTIDE SEQUENCE [LARGE SCALE GENOMIC DNA]</scope>
    <source>
        <strain evidence="6 7">YE2023</strain>
    </source>
</reference>
<feature type="transmembrane region" description="Helical" evidence="3">
    <location>
        <begin position="231"/>
        <end position="251"/>
    </location>
</feature>
<dbReference type="InterPro" id="IPR000873">
    <property type="entry name" value="AMP-dep_synth/lig_dom"/>
</dbReference>
<dbReference type="Pfam" id="PF13193">
    <property type="entry name" value="AMP-binding_C"/>
    <property type="match status" value="1"/>
</dbReference>
<evidence type="ECO:0000313" key="6">
    <source>
        <dbReference type="EMBL" id="MEX6428775.1"/>
    </source>
</evidence>
<feature type="domain" description="AMP-dependent synthetase/ligase" evidence="4">
    <location>
        <begin position="12"/>
        <end position="390"/>
    </location>
</feature>
<dbReference type="PANTHER" id="PTHR43201:SF5">
    <property type="entry name" value="MEDIUM-CHAIN ACYL-COA LIGASE ACSF2, MITOCHONDRIAL"/>
    <property type="match status" value="1"/>
</dbReference>
<dbReference type="InterPro" id="IPR042099">
    <property type="entry name" value="ANL_N_sf"/>
</dbReference>
<dbReference type="Pfam" id="PF00501">
    <property type="entry name" value="AMP-binding"/>
    <property type="match status" value="1"/>
</dbReference>
<dbReference type="PANTHER" id="PTHR43201">
    <property type="entry name" value="ACYL-COA SYNTHETASE"/>
    <property type="match status" value="1"/>
</dbReference>
<dbReference type="InterPro" id="IPR025110">
    <property type="entry name" value="AMP-bd_C"/>
</dbReference>
<protein>
    <submittedName>
        <fullName evidence="6">Class I adenylate-forming enzyme family protein</fullName>
    </submittedName>
</protein>
<comment type="similarity">
    <text evidence="1">Belongs to the ATP-dependent AMP-binding enzyme family.</text>
</comment>
<dbReference type="EMBL" id="JBFSHR010000006">
    <property type="protein sequence ID" value="MEX6428775.1"/>
    <property type="molecule type" value="Genomic_DNA"/>
</dbReference>
<dbReference type="Proteomes" id="UP001560267">
    <property type="component" value="Unassembled WGS sequence"/>
</dbReference>
<dbReference type="RefSeq" id="WP_369084204.1">
    <property type="nucleotide sequence ID" value="NZ_JBFSHR010000006.1"/>
</dbReference>
<dbReference type="InterPro" id="IPR020845">
    <property type="entry name" value="AMP-binding_CS"/>
</dbReference>
<sequence>MSVTLTDILVASVRRNPGTAFLLEGMGESQRSTLTYEEFYRESEQLARSLVELGLGRGDRIALMAPNQPEWVVVFFAAARIGAPVVTINPRYRGAELDYMLTQSGARFMAIGTRADDTDLLRLVQDTPEAFAGIERFIVLPDESQNVGDIDAIGRALAYSTLLEPSPGVELDASPGPFDPALILYTSGTTGRPKGAVITHASIIASAQAQAEHLGFDPRDVLIGHLPLNHVGGITCTIMAALISGASVVLVRSFRADAVIKTMARHSVTILAAVPTMYALLFLSPEMDKGELASVRMCVVGGSSVTLELYRQIAARFPNTSIINLYGLSETSGACILSSLDDTFETVTSTLGRTIGDFQARIVDAQGALLDEGEVGELQIKGRCVADGYWDLVNETDETFKEDGWLATGDIAKVLPTGHLALFGRKKEMYIQGGYNVYPAEVESEIANYPGVLLVAGIGVEDPILGEVGKYFIEREEGAMISGSDLKGYLNQRIADYKIPKYIEFVDALPLTASGKVDKAFLKERESQRRLNRDEEDQR</sequence>
<comment type="caution">
    <text evidence="6">The sequence shown here is derived from an EMBL/GenBank/DDBJ whole genome shotgun (WGS) entry which is preliminary data.</text>
</comment>
<proteinExistence type="inferred from homology"/>
<dbReference type="SUPFAM" id="SSF56801">
    <property type="entry name" value="Acetyl-CoA synthetase-like"/>
    <property type="match status" value="1"/>
</dbReference>
<evidence type="ECO:0000313" key="7">
    <source>
        <dbReference type="Proteomes" id="UP001560267"/>
    </source>
</evidence>
<keyword evidence="3" id="KW-1133">Transmembrane helix</keyword>
<name>A0ABV3XZU6_9ACTN</name>
<evidence type="ECO:0000256" key="2">
    <source>
        <dbReference type="ARBA" id="ARBA00022598"/>
    </source>
</evidence>
<dbReference type="Gene3D" id="3.40.50.12780">
    <property type="entry name" value="N-terminal domain of ligase-like"/>
    <property type="match status" value="1"/>
</dbReference>
<feature type="domain" description="AMP-binding enzyme C-terminal" evidence="5">
    <location>
        <begin position="441"/>
        <end position="516"/>
    </location>
</feature>
<dbReference type="Gene3D" id="3.30.300.30">
    <property type="match status" value="1"/>
</dbReference>
<accession>A0ABV3XZU6</accession>
<dbReference type="InterPro" id="IPR045851">
    <property type="entry name" value="AMP-bd_C_sf"/>
</dbReference>
<keyword evidence="7" id="KW-1185">Reference proteome</keyword>
<dbReference type="PROSITE" id="PS00455">
    <property type="entry name" value="AMP_BINDING"/>
    <property type="match status" value="1"/>
</dbReference>
<organism evidence="6 7">
    <name type="scientific">Ferrimicrobium acidiphilum</name>
    <dbReference type="NCBI Taxonomy" id="121039"/>
    <lineage>
        <taxon>Bacteria</taxon>
        <taxon>Bacillati</taxon>
        <taxon>Actinomycetota</taxon>
        <taxon>Acidimicrobiia</taxon>
        <taxon>Acidimicrobiales</taxon>
        <taxon>Acidimicrobiaceae</taxon>
        <taxon>Ferrimicrobium</taxon>
    </lineage>
</organism>
<keyword evidence="3" id="KW-0812">Transmembrane</keyword>
<feature type="transmembrane region" description="Helical" evidence="3">
    <location>
        <begin position="263"/>
        <end position="283"/>
    </location>
</feature>
<evidence type="ECO:0000259" key="5">
    <source>
        <dbReference type="Pfam" id="PF13193"/>
    </source>
</evidence>